<accession>A0AAD5PGD0</accession>
<sequence>MTRTKKDPYAAKHEKHVARNGLTDIRSPLKKSGAGFGNWGLVGDELVDVKDDIHEQAVTEVNKDTKLQLVDSKVFEHLHRRGEQQVMENQNNDLQNGHY</sequence>
<name>A0AAD5PGD0_9FUNG</name>
<evidence type="ECO:0000313" key="2">
    <source>
        <dbReference type="EMBL" id="KAI9269286.1"/>
    </source>
</evidence>
<evidence type="ECO:0000259" key="1">
    <source>
        <dbReference type="Pfam" id="PF04774"/>
    </source>
</evidence>
<gene>
    <name evidence="2" type="ORF">BDA99DRAFT_504069</name>
</gene>
<dbReference type="EMBL" id="JAIXMP010000008">
    <property type="protein sequence ID" value="KAI9269286.1"/>
    <property type="molecule type" value="Genomic_DNA"/>
</dbReference>
<reference evidence="2" key="1">
    <citation type="journal article" date="2022" name="IScience">
        <title>Evolution of zygomycete secretomes and the origins of terrestrial fungal ecologies.</title>
        <authorList>
            <person name="Chang Y."/>
            <person name="Wang Y."/>
            <person name="Mondo S."/>
            <person name="Ahrendt S."/>
            <person name="Andreopoulos W."/>
            <person name="Barry K."/>
            <person name="Beard J."/>
            <person name="Benny G.L."/>
            <person name="Blankenship S."/>
            <person name="Bonito G."/>
            <person name="Cuomo C."/>
            <person name="Desiro A."/>
            <person name="Gervers K.A."/>
            <person name="Hundley H."/>
            <person name="Kuo A."/>
            <person name="LaButti K."/>
            <person name="Lang B.F."/>
            <person name="Lipzen A."/>
            <person name="O'Donnell K."/>
            <person name="Pangilinan J."/>
            <person name="Reynolds N."/>
            <person name="Sandor L."/>
            <person name="Smith M.E."/>
            <person name="Tsang A."/>
            <person name="Grigoriev I.V."/>
            <person name="Stajich J.E."/>
            <person name="Spatafora J.W."/>
        </authorList>
    </citation>
    <scope>NUCLEOTIDE SEQUENCE</scope>
    <source>
        <strain evidence="2">RSA 2281</strain>
    </source>
</reference>
<keyword evidence="3" id="KW-1185">Reference proteome</keyword>
<dbReference type="Proteomes" id="UP001209540">
    <property type="component" value="Unassembled WGS sequence"/>
</dbReference>
<feature type="domain" description="Hyaluronan/mRNA-binding protein" evidence="1">
    <location>
        <begin position="20"/>
        <end position="83"/>
    </location>
</feature>
<organism evidence="2 3">
    <name type="scientific">Phascolomyces articulosus</name>
    <dbReference type="NCBI Taxonomy" id="60185"/>
    <lineage>
        <taxon>Eukaryota</taxon>
        <taxon>Fungi</taxon>
        <taxon>Fungi incertae sedis</taxon>
        <taxon>Mucoromycota</taxon>
        <taxon>Mucoromycotina</taxon>
        <taxon>Mucoromycetes</taxon>
        <taxon>Mucorales</taxon>
        <taxon>Lichtheimiaceae</taxon>
        <taxon>Phascolomyces</taxon>
    </lineage>
</organism>
<reference evidence="2" key="2">
    <citation type="submission" date="2023-02" db="EMBL/GenBank/DDBJ databases">
        <authorList>
            <consortium name="DOE Joint Genome Institute"/>
            <person name="Mondo S.J."/>
            <person name="Chang Y."/>
            <person name="Wang Y."/>
            <person name="Ahrendt S."/>
            <person name="Andreopoulos W."/>
            <person name="Barry K."/>
            <person name="Beard J."/>
            <person name="Benny G.L."/>
            <person name="Blankenship S."/>
            <person name="Bonito G."/>
            <person name="Cuomo C."/>
            <person name="Desiro A."/>
            <person name="Gervers K.A."/>
            <person name="Hundley H."/>
            <person name="Kuo A."/>
            <person name="LaButti K."/>
            <person name="Lang B.F."/>
            <person name="Lipzen A."/>
            <person name="O'Donnell K."/>
            <person name="Pangilinan J."/>
            <person name="Reynolds N."/>
            <person name="Sandor L."/>
            <person name="Smith M.W."/>
            <person name="Tsang A."/>
            <person name="Grigoriev I.V."/>
            <person name="Stajich J.E."/>
            <person name="Spatafora J.W."/>
        </authorList>
    </citation>
    <scope>NUCLEOTIDE SEQUENCE</scope>
    <source>
        <strain evidence="2">RSA 2281</strain>
    </source>
</reference>
<proteinExistence type="predicted"/>
<evidence type="ECO:0000313" key="3">
    <source>
        <dbReference type="Proteomes" id="UP001209540"/>
    </source>
</evidence>
<dbReference type="Pfam" id="PF04774">
    <property type="entry name" value="HABP4_PAI-RBP1"/>
    <property type="match status" value="1"/>
</dbReference>
<protein>
    <recommendedName>
        <fullName evidence="1">Hyaluronan/mRNA-binding protein domain-containing protein</fullName>
    </recommendedName>
</protein>
<comment type="caution">
    <text evidence="2">The sequence shown here is derived from an EMBL/GenBank/DDBJ whole genome shotgun (WGS) entry which is preliminary data.</text>
</comment>
<dbReference type="InterPro" id="IPR006861">
    <property type="entry name" value="HABP4_PAIRBP1-bd"/>
</dbReference>
<dbReference type="AlphaFoldDB" id="A0AAD5PGD0"/>